<accession>A0A1V0NG04</accession>
<sequence length="257" mass="28957">MNELQVFQNAELGSVRTVSIAGIPYFVGKDVADILGYVNTRDALAKRVDEEDKGVAICDTLGGKQELVVINESGLYSLILSSKQPSAKKFKRWVTSEVLPSIRQHGVYASNDFLEKSIQDPEWAIGVLKQLKGKNDVIAMKNQQILEMAPKVSYYDLILQNKSVVNINQIAKDYGMSARAFNQLLFDFGVQYKQGNQWLLYQQHAPNGYTQSVTQLVNSGKKSVMHTKWTQKGRLFLYDLLKSKNIFPMIERGDDNA</sequence>
<evidence type="ECO:0000313" key="3">
    <source>
        <dbReference type="Proteomes" id="UP000192085"/>
    </source>
</evidence>
<dbReference type="InterPro" id="IPR005039">
    <property type="entry name" value="Ant_C"/>
</dbReference>
<name>A0A1V0NG04_LACLL</name>
<dbReference type="PANTHER" id="PTHR36180">
    <property type="entry name" value="DNA-BINDING PROTEIN-RELATED-RELATED"/>
    <property type="match status" value="1"/>
</dbReference>
<dbReference type="Pfam" id="PF02498">
    <property type="entry name" value="Bro-N"/>
    <property type="match status" value="1"/>
</dbReference>
<dbReference type="InterPro" id="IPR003497">
    <property type="entry name" value="BRO_N_domain"/>
</dbReference>
<dbReference type="RefSeq" id="WP_064973530.1">
    <property type="nucleotide sequence ID" value="NZ_CP015897.1"/>
</dbReference>
<dbReference type="Proteomes" id="UP000192085">
    <property type="component" value="Chromosome"/>
</dbReference>
<evidence type="ECO:0000313" key="2">
    <source>
        <dbReference type="EMBL" id="ARD98868.1"/>
    </source>
</evidence>
<feature type="domain" description="Bro-N" evidence="1">
    <location>
        <begin position="1"/>
        <end position="106"/>
    </location>
</feature>
<dbReference type="AlphaFoldDB" id="A0A1V0NG04"/>
<proteinExistence type="predicted"/>
<evidence type="ECO:0000259" key="1">
    <source>
        <dbReference type="PROSITE" id="PS51750"/>
    </source>
</evidence>
<dbReference type="GO" id="GO:0003677">
    <property type="term" value="F:DNA binding"/>
    <property type="evidence" value="ECO:0007669"/>
    <property type="project" value="InterPro"/>
</dbReference>
<dbReference type="EMBL" id="CP015897">
    <property type="protein sequence ID" value="ARD98868.1"/>
    <property type="molecule type" value="Genomic_DNA"/>
</dbReference>
<dbReference type="PANTHER" id="PTHR36180:SF2">
    <property type="entry name" value="BRO FAMILY PROTEIN"/>
    <property type="match status" value="1"/>
</dbReference>
<gene>
    <name evidence="2" type="ORF">LL275_1238</name>
</gene>
<organism evidence="2 3">
    <name type="scientific">Lactococcus lactis subsp. lactis</name>
    <name type="common">Streptococcus lactis</name>
    <dbReference type="NCBI Taxonomy" id="1360"/>
    <lineage>
        <taxon>Bacteria</taxon>
        <taxon>Bacillati</taxon>
        <taxon>Bacillota</taxon>
        <taxon>Bacilli</taxon>
        <taxon>Lactobacillales</taxon>
        <taxon>Streptococcaceae</taxon>
        <taxon>Lactococcus</taxon>
    </lineage>
</organism>
<dbReference type="PROSITE" id="PS51750">
    <property type="entry name" value="BRO_N"/>
    <property type="match status" value="1"/>
</dbReference>
<reference evidence="2 3" key="1">
    <citation type="journal article" date="2017" name="BMC Genomics">
        <title>Comparative and functional genomics of the Lactococcus lactis taxon; insights into evolution and niche adaptation.</title>
        <authorList>
            <person name="Kelleher P."/>
            <person name="Bottacini F."/>
            <person name="Mahony J."/>
            <person name="Kilcawley K.N."/>
            <person name="van Sinderen D."/>
        </authorList>
    </citation>
    <scope>NUCLEOTIDE SEQUENCE [LARGE SCALE GENOMIC DNA]</scope>
    <source>
        <strain evidence="2 3">275</strain>
    </source>
</reference>
<protein>
    <submittedName>
        <fullName evidence="2">Prophage protein</fullName>
    </submittedName>
</protein>
<dbReference type="SMART" id="SM01040">
    <property type="entry name" value="Bro-N"/>
    <property type="match status" value="1"/>
</dbReference>
<dbReference type="Pfam" id="PF03374">
    <property type="entry name" value="ANT"/>
    <property type="match status" value="1"/>
</dbReference>